<organism evidence="2 3">
    <name type="scientific">Carex littledalei</name>
    <dbReference type="NCBI Taxonomy" id="544730"/>
    <lineage>
        <taxon>Eukaryota</taxon>
        <taxon>Viridiplantae</taxon>
        <taxon>Streptophyta</taxon>
        <taxon>Embryophyta</taxon>
        <taxon>Tracheophyta</taxon>
        <taxon>Spermatophyta</taxon>
        <taxon>Magnoliopsida</taxon>
        <taxon>Liliopsida</taxon>
        <taxon>Poales</taxon>
        <taxon>Cyperaceae</taxon>
        <taxon>Cyperoideae</taxon>
        <taxon>Cariceae</taxon>
        <taxon>Carex</taxon>
        <taxon>Carex subgen. Euthyceras</taxon>
    </lineage>
</organism>
<dbReference type="Proteomes" id="UP000623129">
    <property type="component" value="Unassembled WGS sequence"/>
</dbReference>
<dbReference type="PANTHER" id="PTHR33526">
    <property type="entry name" value="OS07G0123800 PROTEIN"/>
    <property type="match status" value="1"/>
</dbReference>
<reference evidence="2" key="1">
    <citation type="submission" date="2020-01" db="EMBL/GenBank/DDBJ databases">
        <title>Genome sequence of Kobresia littledalei, the first chromosome-level genome in the family Cyperaceae.</title>
        <authorList>
            <person name="Qu G."/>
        </authorList>
    </citation>
    <scope>NUCLEOTIDE SEQUENCE</scope>
    <source>
        <strain evidence="2">C.B.Clarke</strain>
        <tissue evidence="2">Leaf</tissue>
    </source>
</reference>
<dbReference type="InterPro" id="IPR016972">
    <property type="entry name" value="UCP031279"/>
</dbReference>
<evidence type="ECO:0000256" key="1">
    <source>
        <dbReference type="SAM" id="MobiDB-lite"/>
    </source>
</evidence>
<comment type="caution">
    <text evidence="2">The sequence shown here is derived from an EMBL/GenBank/DDBJ whole genome shotgun (WGS) entry which is preliminary data.</text>
</comment>
<dbReference type="AlphaFoldDB" id="A0A833QD84"/>
<evidence type="ECO:0000313" key="2">
    <source>
        <dbReference type="EMBL" id="KAF3320461.1"/>
    </source>
</evidence>
<name>A0A833QD84_9POAL</name>
<dbReference type="PIRSF" id="PIRSF031279">
    <property type="entry name" value="UCP031279"/>
    <property type="match status" value="1"/>
</dbReference>
<gene>
    <name evidence="2" type="ORF">FCM35_KLT15157</name>
</gene>
<proteinExistence type="predicted"/>
<feature type="compositionally biased region" description="Polar residues" evidence="1">
    <location>
        <begin position="96"/>
        <end position="111"/>
    </location>
</feature>
<dbReference type="EMBL" id="SWLB01000029">
    <property type="protein sequence ID" value="KAF3320461.1"/>
    <property type="molecule type" value="Genomic_DNA"/>
</dbReference>
<evidence type="ECO:0000313" key="3">
    <source>
        <dbReference type="Proteomes" id="UP000623129"/>
    </source>
</evidence>
<dbReference type="PANTHER" id="PTHR33526:SF4">
    <property type="entry name" value="OS07G0123800 PROTEIN"/>
    <property type="match status" value="1"/>
</dbReference>
<dbReference type="OrthoDB" id="694638at2759"/>
<feature type="region of interest" description="Disordered" evidence="1">
    <location>
        <begin position="87"/>
        <end position="121"/>
    </location>
</feature>
<sequence length="154" mass="15989">MSASKGFKALTILTKCIKAPLHVLIRARDFYVNSLTNCAGRAQQGPARGFAGMVPVSRSQSHGFYRSGTNSSEGDIQELIRAASKAGMGPGFTRGGKQSQLGVGPRSQSAGMGTIHEDGPGEFGDDVKLGLGPKSKSCTVVIGGPVVRQALGER</sequence>
<protein>
    <submittedName>
        <fullName evidence="2">Uncharacterized protein</fullName>
    </submittedName>
</protein>
<keyword evidence="3" id="KW-1185">Reference proteome</keyword>
<accession>A0A833QD84</accession>